<dbReference type="AlphaFoldDB" id="A0A1F6M8V9"/>
<evidence type="ECO:0000313" key="2">
    <source>
        <dbReference type="Proteomes" id="UP000176532"/>
    </source>
</evidence>
<gene>
    <name evidence="1" type="ORF">A3C15_00610</name>
</gene>
<dbReference type="EMBL" id="MFQD01000018">
    <property type="protein sequence ID" value="OGH68041.1"/>
    <property type="molecule type" value="Genomic_DNA"/>
</dbReference>
<name>A0A1F6M8V9_9BACT</name>
<accession>A0A1F6M8V9</accession>
<proteinExistence type="predicted"/>
<reference evidence="1 2" key="1">
    <citation type="journal article" date="2016" name="Nat. Commun.">
        <title>Thousands of microbial genomes shed light on interconnected biogeochemical processes in an aquifer system.</title>
        <authorList>
            <person name="Anantharaman K."/>
            <person name="Brown C.T."/>
            <person name="Hug L.A."/>
            <person name="Sharon I."/>
            <person name="Castelle C.J."/>
            <person name="Probst A.J."/>
            <person name="Thomas B.C."/>
            <person name="Singh A."/>
            <person name="Wilkins M.J."/>
            <person name="Karaoz U."/>
            <person name="Brodie E.L."/>
            <person name="Williams K.H."/>
            <person name="Hubbard S.S."/>
            <person name="Banfield J.F."/>
        </authorList>
    </citation>
    <scope>NUCLEOTIDE SEQUENCE [LARGE SCALE GENOMIC DNA]</scope>
</reference>
<comment type="caution">
    <text evidence="1">The sequence shown here is derived from an EMBL/GenBank/DDBJ whole genome shotgun (WGS) entry which is preliminary data.</text>
</comment>
<dbReference type="Proteomes" id="UP000176532">
    <property type="component" value="Unassembled WGS sequence"/>
</dbReference>
<protein>
    <submittedName>
        <fullName evidence="1">Uncharacterized protein</fullName>
    </submittedName>
</protein>
<organism evidence="1 2">
    <name type="scientific">Candidatus Magasanikbacteria bacterium RIFCSPHIGHO2_02_FULL_50_9b</name>
    <dbReference type="NCBI Taxonomy" id="1798682"/>
    <lineage>
        <taxon>Bacteria</taxon>
        <taxon>Candidatus Magasanikiibacteriota</taxon>
    </lineage>
</organism>
<sequence>MIERSLNALKEGHHEIMEFLRYNLMLRKETADLILSLKTELKSEISKSKHELMDYIDKKHNK</sequence>
<evidence type="ECO:0000313" key="1">
    <source>
        <dbReference type="EMBL" id="OGH68041.1"/>
    </source>
</evidence>